<keyword evidence="1" id="KW-0812">Transmembrane</keyword>
<keyword evidence="3" id="KW-1185">Reference proteome</keyword>
<protein>
    <submittedName>
        <fullName evidence="2">Uncharacterized protein</fullName>
    </submittedName>
</protein>
<evidence type="ECO:0000313" key="2">
    <source>
        <dbReference type="EMBL" id="MQY43043.1"/>
    </source>
</evidence>
<keyword evidence="1" id="KW-0472">Membrane</keyword>
<evidence type="ECO:0000313" key="3">
    <source>
        <dbReference type="Proteomes" id="UP000436694"/>
    </source>
</evidence>
<gene>
    <name evidence="2" type="ORF">GG681_10365</name>
</gene>
<reference evidence="2 3" key="1">
    <citation type="submission" date="2019-10" db="EMBL/GenBank/DDBJ databases">
        <title>Epibacterium sp. nov., isolated from seawater.</title>
        <authorList>
            <person name="Zhang X."/>
            <person name="Li N."/>
        </authorList>
    </citation>
    <scope>NUCLEOTIDE SEQUENCE [LARGE SCALE GENOMIC DNA]</scope>
    <source>
        <strain evidence="2 3">SM1969</strain>
    </source>
</reference>
<name>A0A844AQA2_9RHOB</name>
<proteinExistence type="predicted"/>
<comment type="caution">
    <text evidence="2">The sequence shown here is derived from an EMBL/GenBank/DDBJ whole genome shotgun (WGS) entry which is preliminary data.</text>
</comment>
<organism evidence="2 3">
    <name type="scientific">Tritonibacter aquimaris</name>
    <dbReference type="NCBI Taxonomy" id="2663379"/>
    <lineage>
        <taxon>Bacteria</taxon>
        <taxon>Pseudomonadati</taxon>
        <taxon>Pseudomonadota</taxon>
        <taxon>Alphaproteobacteria</taxon>
        <taxon>Rhodobacterales</taxon>
        <taxon>Paracoccaceae</taxon>
        <taxon>Tritonibacter</taxon>
    </lineage>
</organism>
<sequence>MSDLTLSPAVALLIFVMACFAGYRYRRVWAAEGPRWQLWLFGGVAAICLGLVAFLPIATNS</sequence>
<feature type="transmembrane region" description="Helical" evidence="1">
    <location>
        <begin position="6"/>
        <end position="26"/>
    </location>
</feature>
<evidence type="ECO:0000256" key="1">
    <source>
        <dbReference type="SAM" id="Phobius"/>
    </source>
</evidence>
<keyword evidence="1" id="KW-1133">Transmembrane helix</keyword>
<dbReference type="EMBL" id="WIXK01000005">
    <property type="protein sequence ID" value="MQY43043.1"/>
    <property type="molecule type" value="Genomic_DNA"/>
</dbReference>
<dbReference type="AlphaFoldDB" id="A0A844AQA2"/>
<dbReference type="RefSeq" id="WP_153547839.1">
    <property type="nucleotide sequence ID" value="NZ_WIXK01000005.1"/>
</dbReference>
<accession>A0A844AQA2</accession>
<dbReference type="Proteomes" id="UP000436694">
    <property type="component" value="Unassembled WGS sequence"/>
</dbReference>
<feature type="transmembrane region" description="Helical" evidence="1">
    <location>
        <begin position="38"/>
        <end position="58"/>
    </location>
</feature>